<organism evidence="1 2">
    <name type="scientific">Anaerosporobacter mobilis DSM 15930</name>
    <dbReference type="NCBI Taxonomy" id="1120996"/>
    <lineage>
        <taxon>Bacteria</taxon>
        <taxon>Bacillati</taxon>
        <taxon>Bacillota</taxon>
        <taxon>Clostridia</taxon>
        <taxon>Lachnospirales</taxon>
        <taxon>Lachnospiraceae</taxon>
        <taxon>Anaerosporobacter</taxon>
    </lineage>
</organism>
<sequence>MRYLTGQFNESEVFYQRYYYPNITFKEFVYEEMFAEEPPIEFEEARGILEAEYESLVKNYFNDKIYYYTELSKHIFNEKGEIIPLNDYNFFKLRMYATKVLIKSDEADNAIKEEINKIKDGNYPAALKELVRCTFHDYEVEFCEDGDGIIASYYLGEEEPCYIYRFEKVQYRPDFIIDQRFCSIIYEEVFEENGKITYNILTPSPFEDCYPYSDISIEFMDINLIKACNDTFSMKKQS</sequence>
<name>A0A1M7MB65_9FIRM</name>
<keyword evidence="2" id="KW-1185">Reference proteome</keyword>
<dbReference type="Proteomes" id="UP000184038">
    <property type="component" value="Unassembled WGS sequence"/>
</dbReference>
<accession>A0A1M7MB65</accession>
<protein>
    <submittedName>
        <fullName evidence="1">Uncharacterized protein</fullName>
    </submittedName>
</protein>
<reference evidence="1 2" key="1">
    <citation type="submission" date="2016-11" db="EMBL/GenBank/DDBJ databases">
        <authorList>
            <person name="Jaros S."/>
            <person name="Januszkiewicz K."/>
            <person name="Wedrychowicz H."/>
        </authorList>
    </citation>
    <scope>NUCLEOTIDE SEQUENCE [LARGE SCALE GENOMIC DNA]</scope>
    <source>
        <strain evidence="1 2">DSM 15930</strain>
    </source>
</reference>
<gene>
    <name evidence="1" type="ORF">SAMN02746066_03722</name>
</gene>
<dbReference type="AlphaFoldDB" id="A0A1M7MB65"/>
<dbReference type="STRING" id="1120996.SAMN02746066_03722"/>
<dbReference type="RefSeq" id="WP_073290098.1">
    <property type="nucleotide sequence ID" value="NZ_FRCP01000020.1"/>
</dbReference>
<evidence type="ECO:0000313" key="1">
    <source>
        <dbReference type="EMBL" id="SHM88034.1"/>
    </source>
</evidence>
<proteinExistence type="predicted"/>
<dbReference type="EMBL" id="FRCP01000020">
    <property type="protein sequence ID" value="SHM88034.1"/>
    <property type="molecule type" value="Genomic_DNA"/>
</dbReference>
<evidence type="ECO:0000313" key="2">
    <source>
        <dbReference type="Proteomes" id="UP000184038"/>
    </source>
</evidence>